<evidence type="ECO:0000313" key="2">
    <source>
        <dbReference type="EMBL" id="MTJ03279.1"/>
    </source>
</evidence>
<sequence>MTEFIARITDQAWRSAMGRRFEAFTEEAFHVIRWSLMVGLARYLSLHASGWQFTLIHWTLSALLFGYIASRLLLRPEIAIFKNTDTRWRKLLQSAFNFIVCVGAFLVLMWGINALAHGVAQYRFGAMGQ</sequence>
<accession>A0A7C9LJL4</accession>
<feature type="transmembrane region" description="Helical" evidence="1">
    <location>
        <begin position="55"/>
        <end position="74"/>
    </location>
</feature>
<dbReference type="Proteomes" id="UP000483078">
    <property type="component" value="Unassembled WGS sequence"/>
</dbReference>
<name>A0A7C9LJL4_9RHOB</name>
<protein>
    <submittedName>
        <fullName evidence="2">Uncharacterized protein</fullName>
    </submittedName>
</protein>
<organism evidence="2 3">
    <name type="scientific">Sediminimonas qiaohouensis</name>
    <dbReference type="NCBI Taxonomy" id="552061"/>
    <lineage>
        <taxon>Bacteria</taxon>
        <taxon>Pseudomonadati</taxon>
        <taxon>Pseudomonadota</taxon>
        <taxon>Alphaproteobacteria</taxon>
        <taxon>Rhodobacterales</taxon>
        <taxon>Roseobacteraceae</taxon>
        <taxon>Sediminimonas</taxon>
    </lineage>
</organism>
<keyword evidence="1" id="KW-0812">Transmembrane</keyword>
<gene>
    <name evidence="2" type="ORF">FH759_01115</name>
</gene>
<dbReference type="EMBL" id="VENJ01000002">
    <property type="protein sequence ID" value="MTJ03279.1"/>
    <property type="molecule type" value="Genomic_DNA"/>
</dbReference>
<comment type="caution">
    <text evidence="2">The sequence shown here is derived from an EMBL/GenBank/DDBJ whole genome shotgun (WGS) entry which is preliminary data.</text>
</comment>
<proteinExistence type="predicted"/>
<evidence type="ECO:0000313" key="3">
    <source>
        <dbReference type="Proteomes" id="UP000483078"/>
    </source>
</evidence>
<keyword evidence="1" id="KW-1133">Transmembrane helix</keyword>
<feature type="transmembrane region" description="Helical" evidence="1">
    <location>
        <begin position="95"/>
        <end position="116"/>
    </location>
</feature>
<keyword evidence="1" id="KW-0472">Membrane</keyword>
<reference evidence="2 3" key="1">
    <citation type="submission" date="2019-06" db="EMBL/GenBank/DDBJ databases">
        <title>Enrichment of Autotrophic Halophilic Microorganisms from Red Sea Brine Pool Using Microbial Electrosynthesis System.</title>
        <authorList>
            <person name="Alqahtani M.F."/>
            <person name="Bajracharya S."/>
            <person name="Katuri K.P."/>
            <person name="Ali M."/>
            <person name="Saikaly P.E."/>
        </authorList>
    </citation>
    <scope>NUCLEOTIDE SEQUENCE [LARGE SCALE GENOMIC DNA]</scope>
    <source>
        <strain evidence="2">MES6</strain>
    </source>
</reference>
<dbReference type="RefSeq" id="WP_273247730.1">
    <property type="nucleotide sequence ID" value="NZ_VENJ01000002.1"/>
</dbReference>
<evidence type="ECO:0000256" key="1">
    <source>
        <dbReference type="SAM" id="Phobius"/>
    </source>
</evidence>
<dbReference type="AlphaFoldDB" id="A0A7C9LJL4"/>